<dbReference type="InterPro" id="IPR048369">
    <property type="entry name" value="COG6_C"/>
</dbReference>
<evidence type="ECO:0000259" key="16">
    <source>
        <dbReference type="Pfam" id="PF09336"/>
    </source>
</evidence>
<comment type="similarity">
    <text evidence="2 12">Belongs to the COG6 family.</text>
</comment>
<keyword evidence="9 12" id="KW-0472">Membrane</keyword>
<evidence type="ECO:0000313" key="19">
    <source>
        <dbReference type="Proteomes" id="UP000326340"/>
    </source>
</evidence>
<comment type="function">
    <text evidence="12">Acts as component of the peripheral membrane COG complex that is involved in intra-Golgi protein trafficking. COG is located at the cis-Golgi, and regulates tethering of retrograde intra-Golgi vesicles and possibly a number of other membrane trafficking events.</text>
</comment>
<evidence type="ECO:0000256" key="10">
    <source>
        <dbReference type="ARBA" id="ARBA00031348"/>
    </source>
</evidence>
<dbReference type="Pfam" id="PF20653">
    <property type="entry name" value="COG6_C"/>
    <property type="match status" value="1"/>
</dbReference>
<dbReference type="EMBL" id="PUHP01000720">
    <property type="protein sequence ID" value="TQN68342.1"/>
    <property type="molecule type" value="Genomic_DNA"/>
</dbReference>
<evidence type="ECO:0000256" key="2">
    <source>
        <dbReference type="ARBA" id="ARBA00011023"/>
    </source>
</evidence>
<sequence>MVSTQLPSSLRTLPSRDVFNSSKGAPPSPSTPTSTRTLNPLSSKVTTVLSTSYADSEFRDALQLLDCRGLKNTAETRRQLRLDLQKEVIDSNGEIVFQFGRVADQLRRIGSTLDKLNNNYQDVRSRITAAHQETGPILEEASSLMKQRAEVETKQHLLKTLRNHFILSDDEVASLTSTAEPVDDRFFAALYKAKRVSKDCEILLGFEKQTLGLEIMEQTSKSLNLAFQKLYKWVQREFKTLNLENPQMSSSIRRAIRVLAERPSLFQNCLDFFAEARERILSDAFHLALTGTSTSGVEDQSVKPIEMAAHDPLRYVGDMLAWIHSATVSEREALEALFVSEGDEIAKGLQSGRANELWQLLDEGDGETAPVFDALKALNDLVDRDVSGATRILRQRVEQVIQSNEETILAYKLANILSFYRFTFAKLLGSECGLLDLMSGLDTNALRQFRSLMRDHIATLQGEFQQTPSDLVPPDFLLEALKQLTAVMKTYEISLATSSDRESDFQPILAEAFEPFLAGCENMAKGVRSPADAIFMTNCLLAAKHTLEPFDFTKRRRQALQDKVAEECEKLAEEQYRFFRQGSGLGQMLESLGKLTTEQSDVEKVALLAELQPEALSRASQTLDDFLPSALMDAMENVKHLQDSTLARRLTEKAAGRFCDEFGHIEEMLLLADELASGDGDTDAVVDEAQSLRAVFPRTTGEIRPLQRRHCGPLTHLSCTVVSLADVQSARQSFAHISYFKETKASYPILPLSVSCLNYGTHPSHLLLLPPWLLHTSTACAISTSAVHHIVKSTSAPALAPQYYGLATSTMSHSRCLAILQKTYDDSYLKCSTAVYYESQGDESEAMRCWKNALDQLNDQRITKVLPNYVAGTETEEALIDSLRKLELQCKERIDLLEALRISRQDALTLQDSNLPAPIPSSTCTEPDLSNMTTPERGWIGQGTIPAIRYPELSRPALPKRPSLPYRTSSEQAVVGRDQSPASASPFVSSSGPPRIATNQDSTMRSPSPEKYTMRTTLRSGKSGEKAAKTTRKLSKTDGPGASKAATLAWSALGSRERLARTSPMMPEPSLSTPATPSEQFRKSAPSSGTQWDAHTRRLVTPRNIASPLSDVGSKGKQKEDAVVANADAISSEESAECDDEGSSAKVKVAWKAKKKKIMKNLPSGVDETAAKQILNEIVVQGDEVRWSDVAGLEIAKNALRENVVYPFLRPDLFMGLREPARGFSGSDITALAKDAAMGPLRSLGEALLHMTMDEIRPISLADFEASLGTIRPSVSKAGLKEYEDWAKEF</sequence>
<organism evidence="18 19">
    <name type="scientific">Colletotrichum shisoi</name>
    <dbReference type="NCBI Taxonomy" id="2078593"/>
    <lineage>
        <taxon>Eukaryota</taxon>
        <taxon>Fungi</taxon>
        <taxon>Dikarya</taxon>
        <taxon>Ascomycota</taxon>
        <taxon>Pezizomycotina</taxon>
        <taxon>Sordariomycetes</taxon>
        <taxon>Hypocreomycetidae</taxon>
        <taxon>Glomerellales</taxon>
        <taxon>Glomerellaceae</taxon>
        <taxon>Colletotrichum</taxon>
        <taxon>Colletotrichum destructivum species complex</taxon>
    </lineage>
</organism>
<comment type="subcellular location">
    <subcellularLocation>
        <location evidence="1 12">Golgi apparatus membrane</location>
        <topology evidence="1 12">Peripheral membrane protein</topology>
    </subcellularLocation>
</comment>
<dbReference type="OrthoDB" id="272987at2759"/>
<comment type="function">
    <text evidence="11">Acts as a component of the peripheral membrane COG complex that is involved in intra-Golgi protein trafficking. COG is located at the cis-Golgi, and regulates tethering of retrograde intra-Golgi vesicles and possibly a number of other membrane trafficking events.</text>
</comment>
<feature type="compositionally biased region" description="Polar residues" evidence="14">
    <location>
        <begin position="1070"/>
        <end position="1091"/>
    </location>
</feature>
<feature type="non-terminal residue" evidence="18">
    <location>
        <position position="1290"/>
    </location>
</feature>
<feature type="domain" description="Spastin/Vps4 C-terminal" evidence="16">
    <location>
        <begin position="1257"/>
        <end position="1290"/>
    </location>
</feature>
<gene>
    <name evidence="18" type="primary">COG6</name>
    <name evidence="18" type="ORF">CSHISOI_07143</name>
</gene>
<dbReference type="InterPro" id="IPR048368">
    <property type="entry name" value="COG6_N"/>
</dbReference>
<accession>A0A5Q4BMX3</accession>
<keyword evidence="7 12" id="KW-0653">Protein transport</keyword>
<keyword evidence="13" id="KW-0175">Coiled coil</keyword>
<evidence type="ECO:0000256" key="9">
    <source>
        <dbReference type="ARBA" id="ARBA00023136"/>
    </source>
</evidence>
<keyword evidence="5" id="KW-0547">Nucleotide-binding</keyword>
<dbReference type="PANTHER" id="PTHR21506:SF0">
    <property type="entry name" value="CONSERVED OLIGOMERIC GOLGI COMPLEX SUBUNIT 6"/>
    <property type="match status" value="1"/>
</dbReference>
<dbReference type="Gene3D" id="1.10.8.60">
    <property type="match status" value="1"/>
</dbReference>
<evidence type="ECO:0000256" key="13">
    <source>
        <dbReference type="SAM" id="Coils"/>
    </source>
</evidence>
<dbReference type="Pfam" id="PF06419">
    <property type="entry name" value="COG6_N"/>
    <property type="match status" value="1"/>
</dbReference>
<evidence type="ECO:0000256" key="4">
    <source>
        <dbReference type="ARBA" id="ARBA00022448"/>
    </source>
</evidence>
<evidence type="ECO:0000313" key="18">
    <source>
        <dbReference type="EMBL" id="TQN68342.1"/>
    </source>
</evidence>
<keyword evidence="19" id="KW-1185">Reference proteome</keyword>
<keyword evidence="4 12" id="KW-0813">Transport</keyword>
<evidence type="ECO:0000256" key="8">
    <source>
        <dbReference type="ARBA" id="ARBA00023034"/>
    </source>
</evidence>
<comment type="subunit">
    <text evidence="12">Component of the conserved oligomeric Golgi complex.</text>
</comment>
<dbReference type="InterPro" id="IPR015415">
    <property type="entry name" value="Spast_Vps4_C"/>
</dbReference>
<feature type="coiled-coil region" evidence="13">
    <location>
        <begin position="106"/>
        <end position="133"/>
    </location>
</feature>
<keyword evidence="8 12" id="KW-0333">Golgi apparatus</keyword>
<feature type="region of interest" description="Disordered" evidence="14">
    <location>
        <begin position="1"/>
        <end position="39"/>
    </location>
</feature>
<dbReference type="GO" id="GO:0005524">
    <property type="term" value="F:ATP binding"/>
    <property type="evidence" value="ECO:0007669"/>
    <property type="project" value="UniProtKB-KW"/>
</dbReference>
<evidence type="ECO:0000256" key="7">
    <source>
        <dbReference type="ARBA" id="ARBA00022927"/>
    </source>
</evidence>
<dbReference type="InterPro" id="IPR010490">
    <property type="entry name" value="COG6"/>
</dbReference>
<evidence type="ECO:0000256" key="11">
    <source>
        <dbReference type="ARBA" id="ARBA00043873"/>
    </source>
</evidence>
<evidence type="ECO:0000259" key="17">
    <source>
        <dbReference type="Pfam" id="PF20653"/>
    </source>
</evidence>
<evidence type="ECO:0000256" key="6">
    <source>
        <dbReference type="ARBA" id="ARBA00022840"/>
    </source>
</evidence>
<dbReference type="GO" id="GO:0017119">
    <property type="term" value="C:Golgi transport complex"/>
    <property type="evidence" value="ECO:0007669"/>
    <property type="project" value="UniProtKB-UniRule"/>
</dbReference>
<feature type="region of interest" description="Disordered" evidence="14">
    <location>
        <begin position="918"/>
        <end position="941"/>
    </location>
</feature>
<proteinExistence type="inferred from homology"/>
<feature type="compositionally biased region" description="Polar residues" evidence="14">
    <location>
        <begin position="918"/>
        <end position="934"/>
    </location>
</feature>
<dbReference type="PANTHER" id="PTHR21506">
    <property type="entry name" value="COMPONENT OF OLIGOMERIC GOLGI COMPLEX 6"/>
    <property type="match status" value="1"/>
</dbReference>
<feature type="compositionally biased region" description="Polar residues" evidence="14">
    <location>
        <begin position="1"/>
        <end position="23"/>
    </location>
</feature>
<evidence type="ECO:0000256" key="12">
    <source>
        <dbReference type="RuleBase" id="RU365075"/>
    </source>
</evidence>
<name>A0A5Q4BMX3_9PEZI</name>
<feature type="compositionally biased region" description="Polar residues" evidence="14">
    <location>
        <begin position="997"/>
        <end position="1006"/>
    </location>
</feature>
<dbReference type="SMART" id="SM01087">
    <property type="entry name" value="COG6"/>
    <property type="match status" value="1"/>
</dbReference>
<dbReference type="InterPro" id="IPR027417">
    <property type="entry name" value="P-loop_NTPase"/>
</dbReference>
<dbReference type="Proteomes" id="UP000326340">
    <property type="component" value="Unassembled WGS sequence"/>
</dbReference>
<dbReference type="GO" id="GO:0006891">
    <property type="term" value="P:intra-Golgi vesicle-mediated transport"/>
    <property type="evidence" value="ECO:0007669"/>
    <property type="project" value="UniProtKB-UniRule"/>
</dbReference>
<protein>
    <recommendedName>
        <fullName evidence="3 12">Conserved oligomeric Golgi complex subunit 6</fullName>
        <shortName evidence="12">COG complex subunit 6</shortName>
    </recommendedName>
    <alternativeName>
        <fullName evidence="10 12">Component of oligomeric Golgi complex 6</fullName>
    </alternativeName>
</protein>
<feature type="domain" description="Conserved oligomeric complex COG6 N-terminal" evidence="15">
    <location>
        <begin position="65"/>
        <end position="178"/>
    </location>
</feature>
<dbReference type="GO" id="GO:0015031">
    <property type="term" value="P:protein transport"/>
    <property type="evidence" value="ECO:0007669"/>
    <property type="project" value="UniProtKB-KW"/>
</dbReference>
<evidence type="ECO:0000259" key="15">
    <source>
        <dbReference type="Pfam" id="PF06419"/>
    </source>
</evidence>
<feature type="compositionally biased region" description="Low complexity" evidence="14">
    <location>
        <begin position="980"/>
        <end position="994"/>
    </location>
</feature>
<dbReference type="Pfam" id="PF09336">
    <property type="entry name" value="Vps4_C"/>
    <property type="match status" value="1"/>
</dbReference>
<evidence type="ECO:0000256" key="3">
    <source>
        <dbReference type="ARBA" id="ARBA00020973"/>
    </source>
</evidence>
<comment type="caution">
    <text evidence="18">The sequence shown here is derived from an EMBL/GenBank/DDBJ whole genome shotgun (WGS) entry which is preliminary data.</text>
</comment>
<reference evidence="18 19" key="1">
    <citation type="journal article" date="2019" name="Sci. Rep.">
        <title>Colletotrichum shisoi sp. nov., an anthracnose pathogen of Perilla frutescens in Japan: molecular phylogenetic, morphological and genomic evidence.</title>
        <authorList>
            <person name="Gan P."/>
            <person name="Tsushima A."/>
            <person name="Hiroyama R."/>
            <person name="Narusaka M."/>
            <person name="Takano Y."/>
            <person name="Narusaka Y."/>
            <person name="Kawaradani M."/>
            <person name="Damm U."/>
            <person name="Shirasu K."/>
        </authorList>
    </citation>
    <scope>NUCLEOTIDE SEQUENCE [LARGE SCALE GENOMIC DNA]</scope>
    <source>
        <strain evidence="18 19">PG-2018a</strain>
    </source>
</reference>
<evidence type="ECO:0000256" key="14">
    <source>
        <dbReference type="SAM" id="MobiDB-lite"/>
    </source>
</evidence>
<keyword evidence="6" id="KW-0067">ATP-binding</keyword>
<evidence type="ECO:0000256" key="1">
    <source>
        <dbReference type="ARBA" id="ARBA00004395"/>
    </source>
</evidence>
<dbReference type="GO" id="GO:0000139">
    <property type="term" value="C:Golgi membrane"/>
    <property type="evidence" value="ECO:0007669"/>
    <property type="project" value="UniProtKB-SubCell"/>
</dbReference>
<feature type="region of interest" description="Disordered" evidence="14">
    <location>
        <begin position="1062"/>
        <end position="1091"/>
    </location>
</feature>
<feature type="region of interest" description="Disordered" evidence="14">
    <location>
        <begin position="955"/>
        <end position="1045"/>
    </location>
</feature>
<evidence type="ECO:0000256" key="5">
    <source>
        <dbReference type="ARBA" id="ARBA00022741"/>
    </source>
</evidence>
<feature type="domain" description="Conserved Oligomeric Golgi complex subunit 6 C-terminal" evidence="17">
    <location>
        <begin position="209"/>
        <end position="704"/>
    </location>
</feature>
<dbReference type="Gene3D" id="3.40.50.300">
    <property type="entry name" value="P-loop containing nucleotide triphosphate hydrolases"/>
    <property type="match status" value="2"/>
</dbReference>